<dbReference type="InterPro" id="IPR027417">
    <property type="entry name" value="P-loop_NTPase"/>
</dbReference>
<evidence type="ECO:0000256" key="5">
    <source>
        <dbReference type="ARBA" id="ARBA00022840"/>
    </source>
</evidence>
<dbReference type="InterPro" id="IPR003593">
    <property type="entry name" value="AAA+_ATPase"/>
</dbReference>
<dbReference type="SUPFAM" id="SSF52540">
    <property type="entry name" value="P-loop containing nucleoside triphosphate hydrolases"/>
    <property type="match status" value="1"/>
</dbReference>
<organism evidence="11 12">
    <name type="scientific">Actinobacteria bacterium BACL2 MAG-120813-bin23</name>
    <dbReference type="NCBI Taxonomy" id="1655569"/>
    <lineage>
        <taxon>Bacteria</taxon>
        <taxon>Bacillati</taxon>
        <taxon>Actinomycetota</taxon>
        <taxon>Actinomycetes</taxon>
        <taxon>Actinomycetes incertae sedis</taxon>
        <taxon>ac1 cluster</taxon>
    </lineage>
</organism>
<comment type="caution">
    <text evidence="11">The sequence shown here is derived from an EMBL/GenBank/DDBJ whole genome shotgun (WGS) entry which is preliminary data.</text>
</comment>
<dbReference type="EC" id="7.6.2.9" evidence="9"/>
<keyword evidence="4" id="KW-0547">Nucleotide-binding</keyword>
<evidence type="ECO:0000313" key="11">
    <source>
        <dbReference type="EMBL" id="KRO44880.1"/>
    </source>
</evidence>
<evidence type="ECO:0000256" key="3">
    <source>
        <dbReference type="ARBA" id="ARBA00022496"/>
    </source>
</evidence>
<evidence type="ECO:0000256" key="6">
    <source>
        <dbReference type="ARBA" id="ARBA00023004"/>
    </source>
</evidence>
<dbReference type="FunFam" id="3.40.50.300:FF:000425">
    <property type="entry name" value="Probable ABC transporter, ATP-binding subunit"/>
    <property type="match status" value="1"/>
</dbReference>
<evidence type="ECO:0000313" key="12">
    <source>
        <dbReference type="Proteomes" id="UP000054212"/>
    </source>
</evidence>
<dbReference type="PANTHER" id="PTHR42781">
    <property type="entry name" value="SPERMIDINE/PUTRESCINE IMPORT ATP-BINDING PROTEIN POTA"/>
    <property type="match status" value="1"/>
</dbReference>
<dbReference type="InterPro" id="IPR050093">
    <property type="entry name" value="ABC_SmlMolc_Importer"/>
</dbReference>
<dbReference type="AlphaFoldDB" id="A0A0R2Q767"/>
<dbReference type="GO" id="GO:0005524">
    <property type="term" value="F:ATP binding"/>
    <property type="evidence" value="ECO:0007669"/>
    <property type="project" value="UniProtKB-KW"/>
</dbReference>
<dbReference type="EMBL" id="LIAT01000070">
    <property type="protein sequence ID" value="KRO44880.1"/>
    <property type="molecule type" value="Genomic_DNA"/>
</dbReference>
<keyword evidence="1" id="KW-0813">Transport</keyword>
<dbReference type="SUPFAM" id="SSF50331">
    <property type="entry name" value="MOP-like"/>
    <property type="match status" value="1"/>
</dbReference>
<evidence type="ECO:0000256" key="4">
    <source>
        <dbReference type="ARBA" id="ARBA00022741"/>
    </source>
</evidence>
<keyword evidence="2" id="KW-1003">Cell membrane</keyword>
<evidence type="ECO:0000256" key="2">
    <source>
        <dbReference type="ARBA" id="ARBA00022475"/>
    </source>
</evidence>
<evidence type="ECO:0000256" key="1">
    <source>
        <dbReference type="ARBA" id="ARBA00022448"/>
    </source>
</evidence>
<feature type="domain" description="ABC transporter" evidence="10">
    <location>
        <begin position="4"/>
        <end position="237"/>
    </location>
</feature>
<dbReference type="InterPro" id="IPR003439">
    <property type="entry name" value="ABC_transporter-like_ATP-bd"/>
</dbReference>
<dbReference type="SMART" id="SM00382">
    <property type="entry name" value="AAA"/>
    <property type="match status" value="1"/>
</dbReference>
<accession>A0A0R2Q767</accession>
<keyword evidence="7" id="KW-0406">Ion transport</keyword>
<reference evidence="11 12" key="1">
    <citation type="submission" date="2015-10" db="EMBL/GenBank/DDBJ databases">
        <title>Metagenome-Assembled Genomes uncover a global brackish microbiome.</title>
        <authorList>
            <person name="Hugerth L.W."/>
            <person name="Larsson J."/>
            <person name="Alneberg J."/>
            <person name="Lindh M.V."/>
            <person name="Legrand C."/>
            <person name="Pinhassi J."/>
            <person name="Andersson A.F."/>
        </authorList>
    </citation>
    <scope>NUCLEOTIDE SEQUENCE [LARGE SCALE GENOMIC DNA]</scope>
    <source>
        <strain evidence="11">BACL2 MAG-120813-bin23</strain>
    </source>
</reference>
<dbReference type="Pfam" id="PF00005">
    <property type="entry name" value="ABC_tran"/>
    <property type="match status" value="1"/>
</dbReference>
<protein>
    <recommendedName>
        <fullName evidence="9">ABC-type quaternary amine transporter</fullName>
        <ecNumber evidence="9">7.6.2.9</ecNumber>
    </recommendedName>
</protein>
<dbReference type="Pfam" id="PF08402">
    <property type="entry name" value="TOBE_2"/>
    <property type="match status" value="1"/>
</dbReference>
<dbReference type="PROSITE" id="PS50893">
    <property type="entry name" value="ABC_TRANSPORTER_2"/>
    <property type="match status" value="1"/>
</dbReference>
<dbReference type="Gene3D" id="3.40.50.300">
    <property type="entry name" value="P-loop containing nucleotide triphosphate hydrolases"/>
    <property type="match status" value="1"/>
</dbReference>
<evidence type="ECO:0000256" key="9">
    <source>
        <dbReference type="ARBA" id="ARBA00066388"/>
    </source>
</evidence>
<dbReference type="GO" id="GO:0043190">
    <property type="term" value="C:ATP-binding cassette (ABC) transporter complex"/>
    <property type="evidence" value="ECO:0007669"/>
    <property type="project" value="InterPro"/>
</dbReference>
<keyword evidence="8" id="KW-0472">Membrane</keyword>
<dbReference type="InterPro" id="IPR008995">
    <property type="entry name" value="Mo/tungstate-bd_C_term_dom"/>
</dbReference>
<keyword evidence="3" id="KW-0410">Iron transport</keyword>
<proteinExistence type="predicted"/>
<keyword evidence="5 11" id="KW-0067">ATP-binding</keyword>
<evidence type="ECO:0000256" key="7">
    <source>
        <dbReference type="ARBA" id="ARBA00023065"/>
    </source>
</evidence>
<evidence type="ECO:0000256" key="8">
    <source>
        <dbReference type="ARBA" id="ARBA00023136"/>
    </source>
</evidence>
<gene>
    <name evidence="11" type="ORF">ABR61_02035</name>
</gene>
<dbReference type="Proteomes" id="UP000054212">
    <property type="component" value="Unassembled WGS sequence"/>
</dbReference>
<dbReference type="GO" id="GO:0015408">
    <property type="term" value="F:ABC-type ferric iron transporter activity"/>
    <property type="evidence" value="ECO:0007669"/>
    <property type="project" value="InterPro"/>
</dbReference>
<keyword evidence="6" id="KW-0408">Iron</keyword>
<dbReference type="PROSITE" id="PS00211">
    <property type="entry name" value="ABC_TRANSPORTER_1"/>
    <property type="match status" value="1"/>
</dbReference>
<dbReference type="CDD" id="cd03259">
    <property type="entry name" value="ABC_Carb_Solutes_like"/>
    <property type="match status" value="1"/>
</dbReference>
<evidence type="ECO:0000259" key="10">
    <source>
        <dbReference type="PROSITE" id="PS50893"/>
    </source>
</evidence>
<dbReference type="InterPro" id="IPR015853">
    <property type="entry name" value="ABC_transpr_FbpC"/>
</dbReference>
<dbReference type="GO" id="GO:0016887">
    <property type="term" value="F:ATP hydrolysis activity"/>
    <property type="evidence" value="ECO:0007669"/>
    <property type="project" value="InterPro"/>
</dbReference>
<dbReference type="PANTHER" id="PTHR42781:SF4">
    <property type="entry name" value="SPERMIDINE_PUTRESCINE IMPORT ATP-BINDING PROTEIN POTA"/>
    <property type="match status" value="1"/>
</dbReference>
<name>A0A0R2Q767_9ACTN</name>
<dbReference type="InterPro" id="IPR017871">
    <property type="entry name" value="ABC_transporter-like_CS"/>
</dbReference>
<sequence length="354" mass="38294">MSSLEIRDLTVELGNRIILKNLDLSISSGSFAAILGPSGCGKTTLLRSIAGLITPKGGAIRFGKQLVSVSSLVLPPHKRNIGYVPQEGGLFPHLSVEENVSFSLVKKTSKKDRDELVEELLDLVGMPNYQKRLPQELSGGQQTRIALARALAMKPAMILLDEPFAALDQTLRSEISQEVVALLKSSKTTSIMVTHDREDALVSADIIALMRDGQVVQSGSPSEVYLKPISAAAAESTGDILTLPANKIEGNQYLSPLNSPVEQIGQRAGYESGQILVRPEEIALNLEPGERRVSAKISKINYYGHDALVELNFAGLAQIVRARVTDTRGLEVGSNIFVSHKGPIRWVPEKATDQ</sequence>
<dbReference type="GO" id="GO:0015418">
    <property type="term" value="F:ABC-type quaternary ammonium compound transporting activity"/>
    <property type="evidence" value="ECO:0007669"/>
    <property type="project" value="UniProtKB-EC"/>
</dbReference>
<dbReference type="InterPro" id="IPR013611">
    <property type="entry name" value="Transp-assoc_OB_typ2"/>
</dbReference>